<dbReference type="InterPro" id="IPR016032">
    <property type="entry name" value="Sig_transdc_resp-reg_C-effctor"/>
</dbReference>
<dbReference type="Gene3D" id="1.10.10.10">
    <property type="entry name" value="Winged helix-like DNA-binding domain superfamily/Winged helix DNA-binding domain"/>
    <property type="match status" value="1"/>
</dbReference>
<comment type="caution">
    <text evidence="2">The sequence shown here is derived from an EMBL/GenBank/DDBJ whole genome shotgun (WGS) entry which is preliminary data.</text>
</comment>
<dbReference type="InterPro" id="IPR000792">
    <property type="entry name" value="Tscrpt_reg_LuxR_C"/>
</dbReference>
<proteinExistence type="predicted"/>
<feature type="domain" description="HTH luxR-type" evidence="1">
    <location>
        <begin position="321"/>
        <end position="378"/>
    </location>
</feature>
<sequence>MGRVDDIHAAVRLVYQAALHPGEWHAALDSVVNAIGAHKAVLNGVTGDAVGVVASTGIELSSALRLHHEFASRMPDWISAIPAGTPLRQSSAISDADFRRSDLYNEVVRPAGGFYGIVTPLVRTPVRQVYLSCGRELGAADFDNDDVDALNLVVPHLINSLEVGKRLVRADANVKSVFDLLDRASVGVILFDAALCPVFVNRRAEALASSGDGLVLSKRTVAATKHAETLLLQKAMAGSVGLHDIKRNGRESAIQQAAPTRCYLSRDPPRLPLVVRIMPFDLHQRSGAYGDAGESNTTRGALFLTEADRAPNVDADVLVETFRLTRREAQLAVLLANGYCLEEAATKLTIGLGTARGYLKQILGKTFTHRQAELVALILRSSLQAFESADGR</sequence>
<organism evidence="2 3">
    <name type="scientific">Paraburkholderia youngii</name>
    <dbReference type="NCBI Taxonomy" id="2782701"/>
    <lineage>
        <taxon>Bacteria</taxon>
        <taxon>Pseudomonadati</taxon>
        <taxon>Pseudomonadota</taxon>
        <taxon>Betaproteobacteria</taxon>
        <taxon>Burkholderiales</taxon>
        <taxon>Burkholderiaceae</taxon>
        <taxon>Paraburkholderia</taxon>
    </lineage>
</organism>
<dbReference type="SMART" id="SM00421">
    <property type="entry name" value="HTH_LUXR"/>
    <property type="match status" value="1"/>
</dbReference>
<accession>A0ABX2NR17</accession>
<keyword evidence="3" id="KW-1185">Reference proteome</keyword>
<evidence type="ECO:0000313" key="3">
    <source>
        <dbReference type="Proteomes" id="UP000821598"/>
    </source>
</evidence>
<dbReference type="Proteomes" id="UP000821598">
    <property type="component" value="Unassembled WGS sequence"/>
</dbReference>
<reference evidence="2 3" key="1">
    <citation type="submission" date="2019-08" db="EMBL/GenBank/DDBJ databases">
        <title>Paraburkholderia simonii sp. nov. and P. youngii sp. nov. Brazilian and Mexican Mimosa-associated rhizobia.</title>
        <authorList>
            <person name="Mavima L."/>
            <person name="Beukes C.W."/>
            <person name="Palmer M."/>
            <person name="De Meyer S.E."/>
            <person name="James E.K."/>
            <person name="Maluk M."/>
            <person name="Avontuur J.R."/>
            <person name="Chan W.Y."/>
            <person name="Venter S.N."/>
            <person name="Steenkamp E.T."/>
        </authorList>
    </citation>
    <scope>NUCLEOTIDE SEQUENCE [LARGE SCALE GENOMIC DNA]</scope>
    <source>
        <strain evidence="2 3">JPY454</strain>
    </source>
</reference>
<evidence type="ECO:0000313" key="2">
    <source>
        <dbReference type="EMBL" id="NVI06633.1"/>
    </source>
</evidence>
<dbReference type="EMBL" id="VOMC01000025">
    <property type="protein sequence ID" value="NVI06633.1"/>
    <property type="molecule type" value="Genomic_DNA"/>
</dbReference>
<dbReference type="SUPFAM" id="SSF46894">
    <property type="entry name" value="C-terminal effector domain of the bipartite response regulators"/>
    <property type="match status" value="1"/>
</dbReference>
<protein>
    <submittedName>
        <fullName evidence="2">Helix-turn-helix transcriptional regulator</fullName>
    </submittedName>
</protein>
<evidence type="ECO:0000259" key="1">
    <source>
        <dbReference type="SMART" id="SM00421"/>
    </source>
</evidence>
<gene>
    <name evidence="2" type="ORF">FSB64_23260</name>
</gene>
<name>A0ABX2NR17_9BURK</name>
<dbReference type="InterPro" id="IPR036388">
    <property type="entry name" value="WH-like_DNA-bd_sf"/>
</dbReference>
<dbReference type="RefSeq" id="WP_176367994.1">
    <property type="nucleotide sequence ID" value="NZ_VOMC01000025.1"/>
</dbReference>